<evidence type="ECO:0000313" key="3">
    <source>
        <dbReference type="Proteomes" id="UP000607653"/>
    </source>
</evidence>
<evidence type="ECO:0000313" key="2">
    <source>
        <dbReference type="EMBL" id="DAD31712.1"/>
    </source>
</evidence>
<proteinExistence type="predicted"/>
<dbReference type="EMBL" id="DUZY01000003">
    <property type="protein sequence ID" value="DAD31712.1"/>
    <property type="molecule type" value="Genomic_DNA"/>
</dbReference>
<feature type="signal peptide" evidence="1">
    <location>
        <begin position="1"/>
        <end position="40"/>
    </location>
</feature>
<evidence type="ECO:0000256" key="1">
    <source>
        <dbReference type="SAM" id="SignalP"/>
    </source>
</evidence>
<protein>
    <submittedName>
        <fullName evidence="2">Uncharacterized protein</fullName>
    </submittedName>
</protein>
<comment type="caution">
    <text evidence="2">The sequence shown here is derived from an EMBL/GenBank/DDBJ whole genome shotgun (WGS) entry which is preliminary data.</text>
</comment>
<gene>
    <name evidence="2" type="ORF">HUJ06_010563</name>
</gene>
<keyword evidence="1" id="KW-0732">Signal</keyword>
<sequence length="100" mass="10291">MATTTDYMCMSGFVPSRSNSLVCTALLLLLTCSVVHHVKSDQIGCIAACLQTFSACSLGCAAKGEEATACIQGCLAPYMMCAGQCSPSPTPPPPPCAIIK</sequence>
<feature type="chain" id="PRO_5033002891" evidence="1">
    <location>
        <begin position="41"/>
        <end position="100"/>
    </location>
</feature>
<keyword evidence="3" id="KW-1185">Reference proteome</keyword>
<dbReference type="Proteomes" id="UP000607653">
    <property type="component" value="Unassembled WGS sequence"/>
</dbReference>
<accession>A0A822YGZ6</accession>
<reference evidence="2 3" key="1">
    <citation type="journal article" date="2020" name="Mol. Biol. Evol.">
        <title>Distinct Expression and Methylation Patterns for Genes with Different Fates following a Single Whole-Genome Duplication in Flowering Plants.</title>
        <authorList>
            <person name="Shi T."/>
            <person name="Rahmani R.S."/>
            <person name="Gugger P.F."/>
            <person name="Wang M."/>
            <person name="Li H."/>
            <person name="Zhang Y."/>
            <person name="Li Z."/>
            <person name="Wang Q."/>
            <person name="Van de Peer Y."/>
            <person name="Marchal K."/>
            <person name="Chen J."/>
        </authorList>
    </citation>
    <scope>NUCLEOTIDE SEQUENCE [LARGE SCALE GENOMIC DNA]</scope>
    <source>
        <tissue evidence="2">Leaf</tissue>
    </source>
</reference>
<dbReference type="AlphaFoldDB" id="A0A822YGZ6"/>
<name>A0A822YGZ6_NELNU</name>
<organism evidence="2 3">
    <name type="scientific">Nelumbo nucifera</name>
    <name type="common">Sacred lotus</name>
    <dbReference type="NCBI Taxonomy" id="4432"/>
    <lineage>
        <taxon>Eukaryota</taxon>
        <taxon>Viridiplantae</taxon>
        <taxon>Streptophyta</taxon>
        <taxon>Embryophyta</taxon>
        <taxon>Tracheophyta</taxon>
        <taxon>Spermatophyta</taxon>
        <taxon>Magnoliopsida</taxon>
        <taxon>Proteales</taxon>
        <taxon>Nelumbonaceae</taxon>
        <taxon>Nelumbo</taxon>
    </lineage>
</organism>